<keyword evidence="2" id="KW-0812">Transmembrane</keyword>
<keyword evidence="2" id="KW-0472">Membrane</keyword>
<evidence type="ECO:0008006" key="5">
    <source>
        <dbReference type="Google" id="ProtNLM"/>
    </source>
</evidence>
<reference evidence="3 4" key="1">
    <citation type="submission" date="2018-03" db="EMBL/GenBank/DDBJ databases">
        <title>Adhaeribacter sp. HMF7605 Genome sequencing and assembly.</title>
        <authorList>
            <person name="Kang H."/>
            <person name="Kang J."/>
            <person name="Cha I."/>
            <person name="Kim H."/>
            <person name="Joh K."/>
        </authorList>
    </citation>
    <scope>NUCLEOTIDE SEQUENCE [LARGE SCALE GENOMIC DNA]</scope>
    <source>
        <strain evidence="3 4">HMF7605</strain>
    </source>
</reference>
<evidence type="ECO:0000256" key="2">
    <source>
        <dbReference type="SAM" id="Phobius"/>
    </source>
</evidence>
<dbReference type="OrthoDB" id="848185at2"/>
<keyword evidence="1" id="KW-0175">Coiled coil</keyword>
<dbReference type="EMBL" id="PYFT01000001">
    <property type="protein sequence ID" value="PSR57206.1"/>
    <property type="molecule type" value="Genomic_DNA"/>
</dbReference>
<feature type="transmembrane region" description="Helical" evidence="2">
    <location>
        <begin position="17"/>
        <end position="36"/>
    </location>
</feature>
<keyword evidence="2" id="KW-1133">Transmembrane helix</keyword>
<proteinExistence type="predicted"/>
<gene>
    <name evidence="3" type="ORF">AHMF7605_07190</name>
</gene>
<protein>
    <recommendedName>
        <fullName evidence="5">Chromosome segregation protein SMC</fullName>
    </recommendedName>
</protein>
<dbReference type="Proteomes" id="UP000240357">
    <property type="component" value="Unassembled WGS sequence"/>
</dbReference>
<accession>A0A2T2YNZ3</accession>
<organism evidence="3 4">
    <name type="scientific">Adhaeribacter arboris</name>
    <dbReference type="NCBI Taxonomy" id="2072846"/>
    <lineage>
        <taxon>Bacteria</taxon>
        <taxon>Pseudomonadati</taxon>
        <taxon>Bacteroidota</taxon>
        <taxon>Cytophagia</taxon>
        <taxon>Cytophagales</taxon>
        <taxon>Hymenobacteraceae</taxon>
        <taxon>Adhaeribacter</taxon>
    </lineage>
</organism>
<sequence>MAGTLPDGNNPNNNRKLLVVGLIIVLLTINGILFYMQHQKTQQVEEKEEIIRVKNSELENQIKVYEALKADFERQSRELQALGVANDSLESRIASINADLVKLQSFRNSSFSLQDQRLFKARAANLENQLRQKNAEIAKLKEDNQVLYGENTKLKTTSTQLSDTLKTLKSTNTTLTEKVALASRLEAENIQVNIINKRGKEKEDNDAEYRAKRVEKIKVSFKLAKNDVAPKEGKEILMRLIEPDGAAVYNLATGSGTFMLDGQETFFTAKRDIVFDNTQQSVSFVYSKGAAYKKGSHTIELYADGALIGKSTFTLK</sequence>
<feature type="coiled-coil region" evidence="1">
    <location>
        <begin position="116"/>
        <end position="150"/>
    </location>
</feature>
<keyword evidence="4" id="KW-1185">Reference proteome</keyword>
<evidence type="ECO:0000313" key="4">
    <source>
        <dbReference type="Proteomes" id="UP000240357"/>
    </source>
</evidence>
<name>A0A2T2YNZ3_9BACT</name>
<evidence type="ECO:0000256" key="1">
    <source>
        <dbReference type="SAM" id="Coils"/>
    </source>
</evidence>
<comment type="caution">
    <text evidence="3">The sequence shown here is derived from an EMBL/GenBank/DDBJ whole genome shotgun (WGS) entry which is preliminary data.</text>
</comment>
<evidence type="ECO:0000313" key="3">
    <source>
        <dbReference type="EMBL" id="PSR57206.1"/>
    </source>
</evidence>
<dbReference type="AlphaFoldDB" id="A0A2T2YNZ3"/>
<feature type="coiled-coil region" evidence="1">
    <location>
        <begin position="41"/>
        <end position="82"/>
    </location>
</feature>